<dbReference type="AlphaFoldDB" id="A0AAD7N211"/>
<gene>
    <name evidence="2" type="ORF">DFH07DRAFT_705330</name>
</gene>
<dbReference type="InterPro" id="IPR012337">
    <property type="entry name" value="RNaseH-like_sf"/>
</dbReference>
<keyword evidence="3" id="KW-1185">Reference proteome</keyword>
<evidence type="ECO:0000313" key="3">
    <source>
        <dbReference type="Proteomes" id="UP001215280"/>
    </source>
</evidence>
<organism evidence="2 3">
    <name type="scientific">Mycena maculata</name>
    <dbReference type="NCBI Taxonomy" id="230809"/>
    <lineage>
        <taxon>Eukaryota</taxon>
        <taxon>Fungi</taxon>
        <taxon>Dikarya</taxon>
        <taxon>Basidiomycota</taxon>
        <taxon>Agaricomycotina</taxon>
        <taxon>Agaricomycetes</taxon>
        <taxon>Agaricomycetidae</taxon>
        <taxon>Agaricales</taxon>
        <taxon>Marasmiineae</taxon>
        <taxon>Mycenaceae</taxon>
        <taxon>Mycena</taxon>
    </lineage>
</organism>
<feature type="non-terminal residue" evidence="2">
    <location>
        <position position="375"/>
    </location>
</feature>
<dbReference type="Proteomes" id="UP001215280">
    <property type="component" value="Unassembled WGS sequence"/>
</dbReference>
<protein>
    <submittedName>
        <fullName evidence="2">Ribonuclease H-like domain-containing protein</fullName>
    </submittedName>
</protein>
<evidence type="ECO:0000313" key="2">
    <source>
        <dbReference type="EMBL" id="KAJ7743007.1"/>
    </source>
</evidence>
<name>A0AAD7N211_9AGAR</name>
<dbReference type="EMBL" id="JARJLG010000114">
    <property type="protein sequence ID" value="KAJ7743007.1"/>
    <property type="molecule type" value="Genomic_DNA"/>
</dbReference>
<feature type="non-terminal residue" evidence="2">
    <location>
        <position position="1"/>
    </location>
</feature>
<sequence>AVEVIKWFDNHGMALDLLRSVELTTLGHWLALILPVVTRWVSQYCALRRLKKLERAVRACVITHEERLLVCGGRKEGQMEKAADIVKICKDNDFWKNIDRIATHIEPLAIASNILQALTCRLDTVLICLGNLLQRRWAKTDQGLMILAVFFNPYIRSHAFDPDSVSCMDMFHIVRRAYERLLRQDAGGDIEFMSAFQSYYDNQDYFSADATWIEGHRQAYEATKRPIDLIPLWKQLDGGSSSLTGRSGFVKLAIRILSMLPNSAGPERIFSFFGLTHTRHRNRLGPSKVHDTTIVRNDRQKAHIEAGMVYQRRARRFSLAEDREEESASDATPVLTPEIDIDFNTLADALVDLAAGEVDDDSEPLPPPPPQQRSP</sequence>
<proteinExistence type="predicted"/>
<evidence type="ECO:0000256" key="1">
    <source>
        <dbReference type="SAM" id="MobiDB-lite"/>
    </source>
</evidence>
<dbReference type="SUPFAM" id="SSF53098">
    <property type="entry name" value="Ribonuclease H-like"/>
    <property type="match status" value="1"/>
</dbReference>
<feature type="region of interest" description="Disordered" evidence="1">
    <location>
        <begin position="354"/>
        <end position="375"/>
    </location>
</feature>
<feature type="compositionally biased region" description="Pro residues" evidence="1">
    <location>
        <begin position="364"/>
        <end position="375"/>
    </location>
</feature>
<comment type="caution">
    <text evidence="2">The sequence shown here is derived from an EMBL/GenBank/DDBJ whole genome shotgun (WGS) entry which is preliminary data.</text>
</comment>
<reference evidence="2" key="1">
    <citation type="submission" date="2023-03" db="EMBL/GenBank/DDBJ databases">
        <title>Massive genome expansion in bonnet fungi (Mycena s.s.) driven by repeated elements and novel gene families across ecological guilds.</title>
        <authorList>
            <consortium name="Lawrence Berkeley National Laboratory"/>
            <person name="Harder C.B."/>
            <person name="Miyauchi S."/>
            <person name="Viragh M."/>
            <person name="Kuo A."/>
            <person name="Thoen E."/>
            <person name="Andreopoulos B."/>
            <person name="Lu D."/>
            <person name="Skrede I."/>
            <person name="Drula E."/>
            <person name="Henrissat B."/>
            <person name="Morin E."/>
            <person name="Kohler A."/>
            <person name="Barry K."/>
            <person name="LaButti K."/>
            <person name="Morin E."/>
            <person name="Salamov A."/>
            <person name="Lipzen A."/>
            <person name="Mereny Z."/>
            <person name="Hegedus B."/>
            <person name="Baldrian P."/>
            <person name="Stursova M."/>
            <person name="Weitz H."/>
            <person name="Taylor A."/>
            <person name="Grigoriev I.V."/>
            <person name="Nagy L.G."/>
            <person name="Martin F."/>
            <person name="Kauserud H."/>
        </authorList>
    </citation>
    <scope>NUCLEOTIDE SEQUENCE</scope>
    <source>
        <strain evidence="2">CBHHK188m</strain>
    </source>
</reference>
<accession>A0AAD7N211</accession>